<dbReference type="Pfam" id="PF07045">
    <property type="entry name" value="DUF1330"/>
    <property type="match status" value="1"/>
</dbReference>
<dbReference type="RefSeq" id="WP_057743158.1">
    <property type="nucleotide sequence ID" value="NZ_LJYG01000026.1"/>
</dbReference>
<comment type="caution">
    <text evidence="2">The sequence shown here is derived from an EMBL/GenBank/DDBJ whole genome shotgun (WGS) entry which is preliminary data.</text>
</comment>
<evidence type="ECO:0000313" key="2">
    <source>
        <dbReference type="EMBL" id="KRQ16551.1"/>
    </source>
</evidence>
<keyword evidence="3" id="KW-1185">Reference proteome</keyword>
<accession>A0A0R3E2Z1</accession>
<dbReference type="SUPFAM" id="SSF54909">
    <property type="entry name" value="Dimeric alpha+beta barrel"/>
    <property type="match status" value="1"/>
</dbReference>
<gene>
    <name evidence="2" type="ORF">AOQ71_05265</name>
</gene>
<dbReference type="InterPro" id="IPR010753">
    <property type="entry name" value="DUF1330"/>
</dbReference>
<dbReference type="EMBL" id="LJYG01000026">
    <property type="protein sequence ID" value="KRQ16551.1"/>
    <property type="molecule type" value="Genomic_DNA"/>
</dbReference>
<dbReference type="Proteomes" id="UP000051936">
    <property type="component" value="Unassembled WGS sequence"/>
</dbReference>
<evidence type="ECO:0000259" key="1">
    <source>
        <dbReference type="Pfam" id="PF07045"/>
    </source>
</evidence>
<dbReference type="Gene3D" id="3.30.70.100">
    <property type="match status" value="1"/>
</dbReference>
<name>A0A0R3E2Z1_9BRAD</name>
<evidence type="ECO:0000313" key="3">
    <source>
        <dbReference type="Proteomes" id="UP000051936"/>
    </source>
</evidence>
<dbReference type="InterPro" id="IPR011008">
    <property type="entry name" value="Dimeric_a/b-barrel"/>
</dbReference>
<dbReference type="PANTHER" id="PTHR41521">
    <property type="match status" value="1"/>
</dbReference>
<sequence>MAKKGYWVGHINVTNPERYKDYIAANAGPLKKYGARFLVRNGACEVHGNALQGRRHVVIEFESYAIAKACYDSPEYQAAAKIRDEASTSDFVMIEGHED</sequence>
<dbReference type="AlphaFoldDB" id="A0A0R3E2Z1"/>
<protein>
    <recommendedName>
        <fullName evidence="1">DUF1330 domain-containing protein</fullName>
    </recommendedName>
</protein>
<dbReference type="PANTHER" id="PTHR41521:SF4">
    <property type="entry name" value="BLR0684 PROTEIN"/>
    <property type="match status" value="1"/>
</dbReference>
<feature type="domain" description="DUF1330" evidence="1">
    <location>
        <begin position="4"/>
        <end position="96"/>
    </location>
</feature>
<proteinExistence type="predicted"/>
<organism evidence="2 3">
    <name type="scientific">Bradyrhizobium manausense</name>
    <dbReference type="NCBI Taxonomy" id="989370"/>
    <lineage>
        <taxon>Bacteria</taxon>
        <taxon>Pseudomonadati</taxon>
        <taxon>Pseudomonadota</taxon>
        <taxon>Alphaproteobacteria</taxon>
        <taxon>Hyphomicrobiales</taxon>
        <taxon>Nitrobacteraceae</taxon>
        <taxon>Bradyrhizobium</taxon>
    </lineage>
</organism>
<dbReference type="STRING" id="989370.AOQ71_05265"/>
<reference evidence="2 3" key="1">
    <citation type="submission" date="2015-09" db="EMBL/GenBank/DDBJ databases">
        <title>Draft Genome Sequence of Bradyrhizobium manausense Strain BR 3351T, a Novel Symbiotic Nitrogen-Fixing Alphaproteobacterium Isolated from Brazilian Amazon Rain Forest.</title>
        <authorList>
            <person name="De Araujo J.L."/>
            <person name="Zilli J.E."/>
        </authorList>
    </citation>
    <scope>NUCLEOTIDE SEQUENCE [LARGE SCALE GENOMIC DNA]</scope>
    <source>
        <strain evidence="2 3">BR3351</strain>
    </source>
</reference>
<dbReference type="OrthoDB" id="9806380at2"/>